<evidence type="ECO:0000256" key="3">
    <source>
        <dbReference type="ARBA" id="ARBA00035112"/>
    </source>
</evidence>
<keyword evidence="4" id="KW-0472">Membrane</keyword>
<organism evidence="5 6">
    <name type="scientific">Westerdykella ornata</name>
    <dbReference type="NCBI Taxonomy" id="318751"/>
    <lineage>
        <taxon>Eukaryota</taxon>
        <taxon>Fungi</taxon>
        <taxon>Dikarya</taxon>
        <taxon>Ascomycota</taxon>
        <taxon>Pezizomycotina</taxon>
        <taxon>Dothideomycetes</taxon>
        <taxon>Pleosporomycetidae</taxon>
        <taxon>Pleosporales</taxon>
        <taxon>Sporormiaceae</taxon>
        <taxon>Westerdykella</taxon>
    </lineage>
</organism>
<dbReference type="GO" id="GO:0016491">
    <property type="term" value="F:oxidoreductase activity"/>
    <property type="evidence" value="ECO:0007669"/>
    <property type="project" value="UniProtKB-KW"/>
</dbReference>
<evidence type="ECO:0008006" key="7">
    <source>
        <dbReference type="Google" id="ProtNLM"/>
    </source>
</evidence>
<gene>
    <name evidence="5" type="ORF">EI97DRAFT_413476</name>
</gene>
<protein>
    <recommendedName>
        <fullName evidence="7">Tat pathway signal sequence</fullName>
    </recommendedName>
</protein>
<evidence type="ECO:0000256" key="1">
    <source>
        <dbReference type="ARBA" id="ARBA00004685"/>
    </source>
</evidence>
<dbReference type="EMBL" id="ML986487">
    <property type="protein sequence ID" value="KAF2278711.1"/>
    <property type="molecule type" value="Genomic_DNA"/>
</dbReference>
<keyword evidence="4" id="KW-0812">Transmembrane</keyword>
<evidence type="ECO:0000313" key="5">
    <source>
        <dbReference type="EMBL" id="KAF2278711.1"/>
    </source>
</evidence>
<evidence type="ECO:0000313" key="6">
    <source>
        <dbReference type="Proteomes" id="UP000800097"/>
    </source>
</evidence>
<dbReference type="PANTHER" id="PTHR33365">
    <property type="entry name" value="YALI0B05434P"/>
    <property type="match status" value="1"/>
</dbReference>
<keyword evidence="4" id="KW-1133">Transmembrane helix</keyword>
<comment type="pathway">
    <text evidence="1">Mycotoxin biosynthesis.</text>
</comment>
<accession>A0A6A6JQ11</accession>
<keyword evidence="6" id="KW-1185">Reference proteome</keyword>
<sequence length="211" mass="24219">MTLNHHYSALEDPDSESKHSLELTEKRYTRILPIVLAVLVAVSCFFLGRISVRESQGRREPELRSIHRVFKHDRLFGSAPSLESDKAWLDLFPSDAGFFKHPTIAPKRSTFSTFHQLHCLDGIRHGYYKMYEIATSGQRYNESEVPMMASPAHIRHCIDLLRQALMCRPDLTVEVEEEDLGGVRGFGTAHECSSWDDLVKWTTEWQDLASE</sequence>
<dbReference type="RefSeq" id="XP_033656250.1">
    <property type="nucleotide sequence ID" value="XM_033796796.1"/>
</dbReference>
<dbReference type="PANTHER" id="PTHR33365:SF11">
    <property type="entry name" value="TAT PATHWAY SIGNAL SEQUENCE"/>
    <property type="match status" value="1"/>
</dbReference>
<dbReference type="Pfam" id="PF11807">
    <property type="entry name" value="UstYa"/>
    <property type="match status" value="1"/>
</dbReference>
<comment type="similarity">
    <text evidence="3">Belongs to the ustYa family.</text>
</comment>
<dbReference type="OrthoDB" id="3687641at2759"/>
<proteinExistence type="inferred from homology"/>
<keyword evidence="2" id="KW-0560">Oxidoreductase</keyword>
<dbReference type="AlphaFoldDB" id="A0A6A6JQ11"/>
<dbReference type="GeneID" id="54549971"/>
<feature type="transmembrane region" description="Helical" evidence="4">
    <location>
        <begin position="31"/>
        <end position="52"/>
    </location>
</feature>
<reference evidence="5" key="1">
    <citation type="journal article" date="2020" name="Stud. Mycol.">
        <title>101 Dothideomycetes genomes: a test case for predicting lifestyles and emergence of pathogens.</title>
        <authorList>
            <person name="Haridas S."/>
            <person name="Albert R."/>
            <person name="Binder M."/>
            <person name="Bloem J."/>
            <person name="Labutti K."/>
            <person name="Salamov A."/>
            <person name="Andreopoulos B."/>
            <person name="Baker S."/>
            <person name="Barry K."/>
            <person name="Bills G."/>
            <person name="Bluhm B."/>
            <person name="Cannon C."/>
            <person name="Castanera R."/>
            <person name="Culley D."/>
            <person name="Daum C."/>
            <person name="Ezra D."/>
            <person name="Gonzalez J."/>
            <person name="Henrissat B."/>
            <person name="Kuo A."/>
            <person name="Liang C."/>
            <person name="Lipzen A."/>
            <person name="Lutzoni F."/>
            <person name="Magnuson J."/>
            <person name="Mondo S."/>
            <person name="Nolan M."/>
            <person name="Ohm R."/>
            <person name="Pangilinan J."/>
            <person name="Park H.-J."/>
            <person name="Ramirez L."/>
            <person name="Alfaro M."/>
            <person name="Sun H."/>
            <person name="Tritt A."/>
            <person name="Yoshinaga Y."/>
            <person name="Zwiers L.-H."/>
            <person name="Turgeon B."/>
            <person name="Goodwin S."/>
            <person name="Spatafora J."/>
            <person name="Crous P."/>
            <person name="Grigoriev I."/>
        </authorList>
    </citation>
    <scope>NUCLEOTIDE SEQUENCE</scope>
    <source>
        <strain evidence="5">CBS 379.55</strain>
    </source>
</reference>
<evidence type="ECO:0000256" key="2">
    <source>
        <dbReference type="ARBA" id="ARBA00023002"/>
    </source>
</evidence>
<dbReference type="Proteomes" id="UP000800097">
    <property type="component" value="Unassembled WGS sequence"/>
</dbReference>
<name>A0A6A6JQ11_WESOR</name>
<dbReference type="InterPro" id="IPR021765">
    <property type="entry name" value="UstYa-like"/>
</dbReference>
<dbReference type="GO" id="GO:0043386">
    <property type="term" value="P:mycotoxin biosynthetic process"/>
    <property type="evidence" value="ECO:0007669"/>
    <property type="project" value="InterPro"/>
</dbReference>
<evidence type="ECO:0000256" key="4">
    <source>
        <dbReference type="SAM" id="Phobius"/>
    </source>
</evidence>